<gene>
    <name evidence="2" type="ORF">L345_11117</name>
</gene>
<feature type="compositionally biased region" description="Basic and acidic residues" evidence="1">
    <location>
        <begin position="83"/>
        <end position="97"/>
    </location>
</feature>
<feature type="compositionally biased region" description="Basic and acidic residues" evidence="1">
    <location>
        <begin position="17"/>
        <end position="47"/>
    </location>
</feature>
<comment type="caution">
    <text evidence="2">The sequence shown here is derived from an EMBL/GenBank/DDBJ whole genome shotgun (WGS) entry which is preliminary data.</text>
</comment>
<evidence type="ECO:0000256" key="1">
    <source>
        <dbReference type="SAM" id="MobiDB-lite"/>
    </source>
</evidence>
<feature type="region of interest" description="Disordered" evidence="1">
    <location>
        <begin position="1"/>
        <end position="138"/>
    </location>
</feature>
<proteinExistence type="predicted"/>
<reference evidence="2 3" key="1">
    <citation type="journal article" date="2013" name="Proc. Natl. Acad. Sci. U.S.A.">
        <title>The king cobra genome reveals dynamic gene evolution and adaptation in the snake venom system.</title>
        <authorList>
            <person name="Vonk F.J."/>
            <person name="Casewell N.R."/>
            <person name="Henkel C.V."/>
            <person name="Heimberg A.M."/>
            <person name="Jansen H.J."/>
            <person name="McCleary R.J."/>
            <person name="Kerkkamp H.M."/>
            <person name="Vos R.A."/>
            <person name="Guerreiro I."/>
            <person name="Calvete J.J."/>
            <person name="Wuster W."/>
            <person name="Woods A.E."/>
            <person name="Logan J.M."/>
            <person name="Harrison R.A."/>
            <person name="Castoe T.A."/>
            <person name="de Koning A.P."/>
            <person name="Pollock D.D."/>
            <person name="Yandell M."/>
            <person name="Calderon D."/>
            <person name="Renjifo C."/>
            <person name="Currier R.B."/>
            <person name="Salgado D."/>
            <person name="Pla D."/>
            <person name="Sanz L."/>
            <person name="Hyder A.S."/>
            <person name="Ribeiro J.M."/>
            <person name="Arntzen J.W."/>
            <person name="van den Thillart G.E."/>
            <person name="Boetzer M."/>
            <person name="Pirovano W."/>
            <person name="Dirks R.P."/>
            <person name="Spaink H.P."/>
            <person name="Duboule D."/>
            <person name="McGlinn E."/>
            <person name="Kini R.M."/>
            <person name="Richardson M.K."/>
        </authorList>
    </citation>
    <scope>NUCLEOTIDE SEQUENCE</scope>
    <source>
        <tissue evidence="2">Blood</tissue>
    </source>
</reference>
<keyword evidence="3" id="KW-1185">Reference proteome</keyword>
<dbReference type="Proteomes" id="UP000018936">
    <property type="component" value="Unassembled WGS sequence"/>
</dbReference>
<accession>V8NNM1</accession>
<organism evidence="2 3">
    <name type="scientific">Ophiophagus hannah</name>
    <name type="common">King cobra</name>
    <name type="synonym">Naja hannah</name>
    <dbReference type="NCBI Taxonomy" id="8665"/>
    <lineage>
        <taxon>Eukaryota</taxon>
        <taxon>Metazoa</taxon>
        <taxon>Chordata</taxon>
        <taxon>Craniata</taxon>
        <taxon>Vertebrata</taxon>
        <taxon>Euteleostomi</taxon>
        <taxon>Lepidosauria</taxon>
        <taxon>Squamata</taxon>
        <taxon>Bifurcata</taxon>
        <taxon>Unidentata</taxon>
        <taxon>Episquamata</taxon>
        <taxon>Toxicofera</taxon>
        <taxon>Serpentes</taxon>
        <taxon>Colubroidea</taxon>
        <taxon>Elapidae</taxon>
        <taxon>Elapinae</taxon>
        <taxon>Ophiophagus</taxon>
    </lineage>
</organism>
<evidence type="ECO:0000313" key="3">
    <source>
        <dbReference type="Proteomes" id="UP000018936"/>
    </source>
</evidence>
<dbReference type="EMBL" id="AZIM01002901">
    <property type="protein sequence ID" value="ETE63127.1"/>
    <property type="molecule type" value="Genomic_DNA"/>
</dbReference>
<evidence type="ECO:0000313" key="2">
    <source>
        <dbReference type="EMBL" id="ETE63127.1"/>
    </source>
</evidence>
<sequence length="198" mass="20992">MATQVEALPPANPLLPAEEHGLVLKKPQEKGEHLMHQGEKANADEGKGGGPDSCSKEEGGGGGNVGDHLRRNGALLKPPSIKQQKEDSNHQEKENLLHQRSGGIIESNRLPGEASSSTGRSWPQGIHRGPSTQVTLNGQSPPGWRAVCVCVLWGWWAYSDTASGSQSFEVGKLHPVFVHVRPPGATSPGTSVSLLAKN</sequence>
<name>V8NNM1_OPHHA</name>
<dbReference type="AlphaFoldDB" id="V8NNM1"/>
<feature type="non-terminal residue" evidence="2">
    <location>
        <position position="1"/>
    </location>
</feature>
<protein>
    <submittedName>
        <fullName evidence="2">Uncharacterized protein</fullName>
    </submittedName>
</protein>